<gene>
    <name evidence="1" type="ORF">G6F51_004517</name>
</gene>
<protein>
    <submittedName>
        <fullName evidence="1">Uncharacterized protein</fullName>
    </submittedName>
</protein>
<organism evidence="1 2">
    <name type="scientific">Rhizopus oryzae</name>
    <name type="common">Mucormycosis agent</name>
    <name type="synonym">Rhizopus arrhizus var. delemar</name>
    <dbReference type="NCBI Taxonomy" id="64495"/>
    <lineage>
        <taxon>Eukaryota</taxon>
        <taxon>Fungi</taxon>
        <taxon>Fungi incertae sedis</taxon>
        <taxon>Mucoromycota</taxon>
        <taxon>Mucoromycotina</taxon>
        <taxon>Mucoromycetes</taxon>
        <taxon>Mucorales</taxon>
        <taxon>Mucorineae</taxon>
        <taxon>Rhizopodaceae</taxon>
        <taxon>Rhizopus</taxon>
    </lineage>
</organism>
<evidence type="ECO:0000313" key="2">
    <source>
        <dbReference type="Proteomes" id="UP000717996"/>
    </source>
</evidence>
<dbReference type="Proteomes" id="UP000717996">
    <property type="component" value="Unassembled WGS sequence"/>
</dbReference>
<proteinExistence type="predicted"/>
<dbReference type="OrthoDB" id="2276822at2759"/>
<sequence>MAQKFDVTNALYELQCSILQHKWKISLEDHVHHAMVLNSILLLSPGQYSDNLSPHFNEEGFRATINKIESMYDFKKPRMQMATISGLINIIQDLNIEAISRDKAIVKLLELDISSNERKFAKGIVGLIKN</sequence>
<evidence type="ECO:0000313" key="1">
    <source>
        <dbReference type="EMBL" id="KAG1547030.1"/>
    </source>
</evidence>
<reference evidence="1" key="1">
    <citation type="journal article" date="2020" name="Microb. Genom.">
        <title>Genetic diversity of clinical and environmental Mucorales isolates obtained from an investigation of mucormycosis cases among solid organ transplant recipients.</title>
        <authorList>
            <person name="Nguyen M.H."/>
            <person name="Kaul D."/>
            <person name="Muto C."/>
            <person name="Cheng S.J."/>
            <person name="Richter R.A."/>
            <person name="Bruno V.M."/>
            <person name="Liu G."/>
            <person name="Beyhan S."/>
            <person name="Sundermann A.J."/>
            <person name="Mounaud S."/>
            <person name="Pasculle A.W."/>
            <person name="Nierman W.C."/>
            <person name="Driscoll E."/>
            <person name="Cumbie R."/>
            <person name="Clancy C.J."/>
            <person name="Dupont C.L."/>
        </authorList>
    </citation>
    <scope>NUCLEOTIDE SEQUENCE</scope>
    <source>
        <strain evidence="1">GL16</strain>
    </source>
</reference>
<dbReference type="AlphaFoldDB" id="A0A9P6YG49"/>
<dbReference type="EMBL" id="JAANIT010000507">
    <property type="protein sequence ID" value="KAG1547030.1"/>
    <property type="molecule type" value="Genomic_DNA"/>
</dbReference>
<accession>A0A9P6YG49</accession>
<comment type="caution">
    <text evidence="1">The sequence shown here is derived from an EMBL/GenBank/DDBJ whole genome shotgun (WGS) entry which is preliminary data.</text>
</comment>
<name>A0A9P6YG49_RHIOR</name>